<organism evidence="1 2">
    <name type="scientific">Kickxella alabastrina</name>
    <dbReference type="NCBI Taxonomy" id="61397"/>
    <lineage>
        <taxon>Eukaryota</taxon>
        <taxon>Fungi</taxon>
        <taxon>Fungi incertae sedis</taxon>
        <taxon>Zoopagomycota</taxon>
        <taxon>Kickxellomycotina</taxon>
        <taxon>Kickxellomycetes</taxon>
        <taxon>Kickxellales</taxon>
        <taxon>Kickxellaceae</taxon>
        <taxon>Kickxella</taxon>
    </lineage>
</organism>
<proteinExistence type="predicted"/>
<dbReference type="Proteomes" id="UP001150581">
    <property type="component" value="Unassembled WGS sequence"/>
</dbReference>
<protein>
    <submittedName>
        <fullName evidence="1">Uncharacterized protein</fullName>
    </submittedName>
</protein>
<keyword evidence="2" id="KW-1185">Reference proteome</keyword>
<accession>A0ACC1I0F2</accession>
<evidence type="ECO:0000313" key="2">
    <source>
        <dbReference type="Proteomes" id="UP001150581"/>
    </source>
</evidence>
<evidence type="ECO:0000313" key="1">
    <source>
        <dbReference type="EMBL" id="KAJ1879416.1"/>
    </source>
</evidence>
<gene>
    <name evidence="1" type="ORF">LPJ66_011694</name>
</gene>
<name>A0ACC1I0F2_9FUNG</name>
<feature type="non-terminal residue" evidence="1">
    <location>
        <position position="1"/>
    </location>
</feature>
<sequence>GIQSLGATVAWQLDAKNVSYLNQLIGNWVLLVISLPPMFYVVYTLKDRSEHQQDFGKEEEEEGFGKVDMKGMKQQELE</sequence>
<reference evidence="1" key="1">
    <citation type="submission" date="2022-07" db="EMBL/GenBank/DDBJ databases">
        <title>Phylogenomic reconstructions and comparative analyses of Kickxellomycotina fungi.</title>
        <authorList>
            <person name="Reynolds N.K."/>
            <person name="Stajich J.E."/>
            <person name="Barry K."/>
            <person name="Grigoriev I.V."/>
            <person name="Crous P."/>
            <person name="Smith M.E."/>
        </authorList>
    </citation>
    <scope>NUCLEOTIDE SEQUENCE</scope>
    <source>
        <strain evidence="1">Benny 63K</strain>
    </source>
</reference>
<dbReference type="EMBL" id="JANBPG010003733">
    <property type="protein sequence ID" value="KAJ1879416.1"/>
    <property type="molecule type" value="Genomic_DNA"/>
</dbReference>
<comment type="caution">
    <text evidence="1">The sequence shown here is derived from an EMBL/GenBank/DDBJ whole genome shotgun (WGS) entry which is preliminary data.</text>
</comment>